<keyword evidence="1" id="KW-0812">Transmembrane</keyword>
<dbReference type="Proteomes" id="UP000620266">
    <property type="component" value="Unassembled WGS sequence"/>
</dbReference>
<accession>A0A8J2UL32</accession>
<comment type="caution">
    <text evidence="3">The sequence shown here is derived from an EMBL/GenBank/DDBJ whole genome shotgun (WGS) entry which is preliminary data.</text>
</comment>
<keyword evidence="4" id="KW-1185">Reference proteome</keyword>
<protein>
    <submittedName>
        <fullName evidence="3">Membrane protein</fullName>
    </submittedName>
</protein>
<dbReference type="PANTHER" id="PTHR34219">
    <property type="entry name" value="IRON-REGULATED INNER MEMBRANE PROTEIN-RELATED"/>
    <property type="match status" value="1"/>
</dbReference>
<name>A0A8J2UL32_9BURK</name>
<feature type="transmembrane region" description="Helical" evidence="1">
    <location>
        <begin position="15"/>
        <end position="36"/>
    </location>
</feature>
<dbReference type="InterPro" id="IPR025711">
    <property type="entry name" value="PepSY"/>
</dbReference>
<keyword evidence="1" id="KW-1133">Transmembrane helix</keyword>
<dbReference type="EMBL" id="BMCG01000001">
    <property type="protein sequence ID" value="GGB97428.1"/>
    <property type="molecule type" value="Genomic_DNA"/>
</dbReference>
<reference evidence="3" key="1">
    <citation type="journal article" date="2014" name="Int. J. Syst. Evol. Microbiol.">
        <title>Complete genome sequence of Corynebacterium casei LMG S-19264T (=DSM 44701T), isolated from a smear-ripened cheese.</title>
        <authorList>
            <consortium name="US DOE Joint Genome Institute (JGI-PGF)"/>
            <person name="Walter F."/>
            <person name="Albersmeier A."/>
            <person name="Kalinowski J."/>
            <person name="Ruckert C."/>
        </authorList>
    </citation>
    <scope>NUCLEOTIDE SEQUENCE</scope>
    <source>
        <strain evidence="3">CCM 7086</strain>
    </source>
</reference>
<proteinExistence type="predicted"/>
<dbReference type="Pfam" id="PF03929">
    <property type="entry name" value="PepSY_TM"/>
    <property type="match status" value="1"/>
</dbReference>
<feature type="domain" description="PepSY" evidence="2">
    <location>
        <begin position="59"/>
        <end position="120"/>
    </location>
</feature>
<evidence type="ECO:0000259" key="2">
    <source>
        <dbReference type="Pfam" id="PF03413"/>
    </source>
</evidence>
<feature type="transmembrane region" description="Helical" evidence="1">
    <location>
        <begin position="153"/>
        <end position="170"/>
    </location>
</feature>
<keyword evidence="1" id="KW-0472">Membrane</keyword>
<dbReference type="Pfam" id="PF03413">
    <property type="entry name" value="PepSY"/>
    <property type="match status" value="1"/>
</dbReference>
<evidence type="ECO:0000313" key="3">
    <source>
        <dbReference type="EMBL" id="GGB97428.1"/>
    </source>
</evidence>
<dbReference type="RefSeq" id="WP_188394437.1">
    <property type="nucleotide sequence ID" value="NZ_BMCG01000001.1"/>
</dbReference>
<feature type="transmembrane region" description="Helical" evidence="1">
    <location>
        <begin position="191"/>
        <end position="216"/>
    </location>
</feature>
<organism evidence="3 4">
    <name type="scientific">Oxalicibacterium flavum</name>
    <dbReference type="NCBI Taxonomy" id="179467"/>
    <lineage>
        <taxon>Bacteria</taxon>
        <taxon>Pseudomonadati</taxon>
        <taxon>Pseudomonadota</taxon>
        <taxon>Betaproteobacteria</taxon>
        <taxon>Burkholderiales</taxon>
        <taxon>Oxalobacteraceae</taxon>
        <taxon>Oxalicibacterium</taxon>
    </lineage>
</organism>
<dbReference type="AlphaFoldDB" id="A0A8J2UL32"/>
<gene>
    <name evidence="3" type="ORF">GCM10007205_03400</name>
</gene>
<dbReference type="InterPro" id="IPR005625">
    <property type="entry name" value="PepSY-ass_TM"/>
</dbReference>
<dbReference type="PANTHER" id="PTHR34219:SF3">
    <property type="entry name" value="BLL7967 PROTEIN"/>
    <property type="match status" value="1"/>
</dbReference>
<feature type="transmembrane region" description="Helical" evidence="1">
    <location>
        <begin position="337"/>
        <end position="358"/>
    </location>
</feature>
<evidence type="ECO:0000313" key="4">
    <source>
        <dbReference type="Proteomes" id="UP000620266"/>
    </source>
</evidence>
<reference evidence="3" key="2">
    <citation type="submission" date="2020-09" db="EMBL/GenBank/DDBJ databases">
        <authorList>
            <person name="Sun Q."/>
            <person name="Sedlacek I."/>
        </authorList>
    </citation>
    <scope>NUCLEOTIDE SEQUENCE</scope>
    <source>
        <strain evidence="3">CCM 7086</strain>
    </source>
</reference>
<sequence>MTGTNLRRWAWIHKWSSLVCTLFMLLLCLTGLPLIFHHEIGHLLGTEIEAPEMAADAPRISMDRVMEIAKAQHPDKVGMFASQEEDDDRVWYVTLSDTPTSETGMKQVAVDARTGDVLGQPQLDRGFMYIMFSLHVNLFAGLTGMLFLGFMGMLLLVAIISGVVLYGPFMKKLEFGTVRAERSTRLKWLDLHNLLGIVTLAWLLVVGATGVINTWADLVIKYWQFDQMAEMIAPYKGKPPLTEFGSLQKSVEAAVALEPDMKIGFIAFPGTTFSSPHHYAIFMRGTENLTSRLFKPVLVDASTAEVTDSRTLPWYATALLISQPLHFGDYGGRPMQIMWAILDILSIVVLGSGLYLWIVRRKTTEARMEKLIQARQT</sequence>
<evidence type="ECO:0000256" key="1">
    <source>
        <dbReference type="SAM" id="Phobius"/>
    </source>
</evidence>